<keyword evidence="2" id="KW-0732">Signal</keyword>
<feature type="signal peptide" evidence="2">
    <location>
        <begin position="1"/>
        <end position="24"/>
    </location>
</feature>
<evidence type="ECO:0000313" key="3">
    <source>
        <dbReference type="EMBL" id="AOV16786.1"/>
    </source>
</evidence>
<dbReference type="EMBL" id="CP017448">
    <property type="protein sequence ID" value="AOV16786.1"/>
    <property type="molecule type" value="Genomic_DNA"/>
</dbReference>
<dbReference type="RefSeq" id="WP_070072370.1">
    <property type="nucleotide sequence ID" value="NZ_CP017448.1"/>
</dbReference>
<name>A0A1D8K778_9GAMM</name>
<accession>A0A1D8K778</accession>
<feature type="chain" id="PRO_5009109778" evidence="2">
    <location>
        <begin position="25"/>
        <end position="347"/>
    </location>
</feature>
<dbReference type="GO" id="GO:0005507">
    <property type="term" value="F:copper ion binding"/>
    <property type="evidence" value="ECO:0007669"/>
    <property type="project" value="InterPro"/>
</dbReference>
<dbReference type="GO" id="GO:0009279">
    <property type="term" value="C:cell outer membrane"/>
    <property type="evidence" value="ECO:0007669"/>
    <property type="project" value="InterPro"/>
</dbReference>
<dbReference type="Proteomes" id="UP000095342">
    <property type="component" value="Chromosome"/>
</dbReference>
<feature type="region of interest" description="Disordered" evidence="1">
    <location>
        <begin position="82"/>
        <end position="108"/>
    </location>
</feature>
<dbReference type="AlphaFoldDB" id="A0A1D8K778"/>
<evidence type="ECO:0000256" key="2">
    <source>
        <dbReference type="SAM" id="SignalP"/>
    </source>
</evidence>
<reference evidence="3 4" key="1">
    <citation type="submission" date="2016-09" db="EMBL/GenBank/DDBJ databases">
        <title>Acidihalobacter prosperus V6 (DSM14174).</title>
        <authorList>
            <person name="Khaleque H.N."/>
            <person name="Ramsay J.P."/>
            <person name="Murphy R.J.T."/>
            <person name="Kaksonen A.H."/>
            <person name="Boxall N.J."/>
            <person name="Watkin E.L.J."/>
        </authorList>
    </citation>
    <scope>NUCLEOTIDE SEQUENCE [LARGE SCALE GENOMIC DNA]</scope>
    <source>
        <strain evidence="3 4">V6</strain>
    </source>
</reference>
<sequence length="347" mass="37299">MNLPRTAILNLTVAALLAATAVQADTTTPDAAVPPMQHDGMMHGAPAGQTDAKPSHGTMSGDHAGMVHAGMGHAAAPAMNHGATPAPASSGAMTHDSMSMQGGSAPADARDPHAYADGYTLTSGAYALPDKQRLHLADEKRFHAVRVDRLERVFTSHGDATAYDAQAWIGRDFNRLVVKAEGHIANGRLQEATTQAFWSHALSAFWNGQLGVRHDSGIDPSRTWLAFGFEGLAPYWFETDVTAYVGGDGRTALYAATEYDLRITQRLILQPRLEANLYGRRDAARSLGSGLSDASAGLRLRREFGRQFAPYVGVEWAGKFGETADFARAAGEPARETRWVAGLHFWF</sequence>
<evidence type="ECO:0000256" key="1">
    <source>
        <dbReference type="SAM" id="MobiDB-lite"/>
    </source>
</evidence>
<keyword evidence="4" id="KW-1185">Reference proteome</keyword>
<dbReference type="InterPro" id="IPR007939">
    <property type="entry name" value="Cu-R_B_prcur"/>
</dbReference>
<dbReference type="Pfam" id="PF05275">
    <property type="entry name" value="CopB"/>
    <property type="match status" value="1"/>
</dbReference>
<organism evidence="3 4">
    <name type="scientific">Acidihalobacter aeolianus</name>
    <dbReference type="NCBI Taxonomy" id="2792603"/>
    <lineage>
        <taxon>Bacteria</taxon>
        <taxon>Pseudomonadati</taxon>
        <taxon>Pseudomonadota</taxon>
        <taxon>Gammaproteobacteria</taxon>
        <taxon>Chromatiales</taxon>
        <taxon>Ectothiorhodospiraceae</taxon>
        <taxon>Acidihalobacter</taxon>
    </lineage>
</organism>
<protein>
    <submittedName>
        <fullName evidence="3">Copper resistance protein CopB</fullName>
    </submittedName>
</protein>
<dbReference type="KEGG" id="aaeo:BJI67_06690"/>
<dbReference type="GO" id="GO:0006878">
    <property type="term" value="P:intracellular copper ion homeostasis"/>
    <property type="evidence" value="ECO:0007669"/>
    <property type="project" value="InterPro"/>
</dbReference>
<feature type="compositionally biased region" description="Low complexity" evidence="1">
    <location>
        <begin position="26"/>
        <end position="35"/>
    </location>
</feature>
<proteinExistence type="predicted"/>
<gene>
    <name evidence="3" type="ORF">BJI67_06690</name>
</gene>
<feature type="region of interest" description="Disordered" evidence="1">
    <location>
        <begin position="26"/>
        <end position="66"/>
    </location>
</feature>
<evidence type="ECO:0000313" key="4">
    <source>
        <dbReference type="Proteomes" id="UP000095342"/>
    </source>
</evidence>